<organism evidence="2">
    <name type="scientific">Anopheles sinensis</name>
    <name type="common">Mosquito</name>
    <dbReference type="NCBI Taxonomy" id="74873"/>
    <lineage>
        <taxon>Eukaryota</taxon>
        <taxon>Metazoa</taxon>
        <taxon>Ecdysozoa</taxon>
        <taxon>Arthropoda</taxon>
        <taxon>Hexapoda</taxon>
        <taxon>Insecta</taxon>
        <taxon>Pterygota</taxon>
        <taxon>Neoptera</taxon>
        <taxon>Endopterygota</taxon>
        <taxon>Diptera</taxon>
        <taxon>Nematocera</taxon>
        <taxon>Culicoidea</taxon>
        <taxon>Culicidae</taxon>
        <taxon>Anophelinae</taxon>
        <taxon>Anopheles</taxon>
    </lineage>
</organism>
<sequence length="132" mass="14461">MTTLLPHGWEGSKSELTTTNRERKIGAKLKRVYKPPSRGPSDSVEQICLGCNPDRNSFSSVLPGVPDCKNCILCVGERMQQLTIAHWENAQKASAMESTTQDRASIMRAKLPVGAIVKAAFGCTDLTDLKRN</sequence>
<reference evidence="3" key="2">
    <citation type="submission" date="2020-05" db="UniProtKB">
        <authorList>
            <consortium name="EnsemblMetazoa"/>
        </authorList>
    </citation>
    <scope>IDENTIFICATION</scope>
</reference>
<dbReference type="EnsemblMetazoa" id="ASIC008685-RA">
    <property type="protein sequence ID" value="ASIC008685-PA"/>
    <property type="gene ID" value="ASIC008685"/>
</dbReference>
<keyword evidence="4" id="KW-1185">Reference proteome</keyword>
<name>A0A084VT44_ANOSI</name>
<dbReference type="Proteomes" id="UP000030765">
    <property type="component" value="Unassembled WGS sequence"/>
</dbReference>
<evidence type="ECO:0000313" key="3">
    <source>
        <dbReference type="EnsemblMetazoa" id="ASIC008685-PA"/>
    </source>
</evidence>
<evidence type="ECO:0000313" key="4">
    <source>
        <dbReference type="Proteomes" id="UP000030765"/>
    </source>
</evidence>
<gene>
    <name evidence="2" type="ORF">ZHAS_00008685</name>
</gene>
<reference evidence="2 4" key="1">
    <citation type="journal article" date="2014" name="BMC Genomics">
        <title>Genome sequence of Anopheles sinensis provides insight into genetics basis of mosquito competence for malaria parasites.</title>
        <authorList>
            <person name="Zhou D."/>
            <person name="Zhang D."/>
            <person name="Ding G."/>
            <person name="Shi L."/>
            <person name="Hou Q."/>
            <person name="Ye Y."/>
            <person name="Xu Y."/>
            <person name="Zhou H."/>
            <person name="Xiong C."/>
            <person name="Li S."/>
            <person name="Yu J."/>
            <person name="Hong S."/>
            <person name="Yu X."/>
            <person name="Zou P."/>
            <person name="Chen C."/>
            <person name="Chang X."/>
            <person name="Wang W."/>
            <person name="Lv Y."/>
            <person name="Sun Y."/>
            <person name="Ma L."/>
            <person name="Shen B."/>
            <person name="Zhu C."/>
        </authorList>
    </citation>
    <scope>NUCLEOTIDE SEQUENCE [LARGE SCALE GENOMIC DNA]</scope>
</reference>
<dbReference type="VEuPathDB" id="VectorBase:ASIC008685"/>
<proteinExistence type="predicted"/>
<evidence type="ECO:0000313" key="2">
    <source>
        <dbReference type="EMBL" id="KFB41138.1"/>
    </source>
</evidence>
<protein>
    <submittedName>
        <fullName evidence="2 3">Uncharacterized protein</fullName>
    </submittedName>
</protein>
<dbReference type="EMBL" id="ATLV01016167">
    <property type="status" value="NOT_ANNOTATED_CDS"/>
    <property type="molecule type" value="Genomic_DNA"/>
</dbReference>
<dbReference type="AlphaFoldDB" id="A0A084VT44"/>
<evidence type="ECO:0000256" key="1">
    <source>
        <dbReference type="SAM" id="MobiDB-lite"/>
    </source>
</evidence>
<dbReference type="EMBL" id="KE525060">
    <property type="protein sequence ID" value="KFB41138.1"/>
    <property type="molecule type" value="Genomic_DNA"/>
</dbReference>
<accession>A0A084VT44</accession>
<feature type="region of interest" description="Disordered" evidence="1">
    <location>
        <begin position="1"/>
        <end position="21"/>
    </location>
</feature>